<dbReference type="EnsemblMetazoa" id="ISCW006636-RA">
    <property type="protein sequence ID" value="ISCW006636-PA"/>
    <property type="gene ID" value="ISCW006636"/>
</dbReference>
<dbReference type="PROSITE" id="PS00135">
    <property type="entry name" value="TRYPSIN_SER"/>
    <property type="match status" value="1"/>
</dbReference>
<evidence type="ECO:0000313" key="2">
    <source>
        <dbReference type="EMBL" id="EEC07069.1"/>
    </source>
</evidence>
<dbReference type="VEuPathDB" id="VectorBase:ISCW006636"/>
<protein>
    <recommendedName>
        <fullName evidence="1">Peptidase S1 domain-containing protein</fullName>
    </recommendedName>
</protein>
<dbReference type="Pfam" id="PF00089">
    <property type="entry name" value="Trypsin"/>
    <property type="match status" value="2"/>
</dbReference>
<dbReference type="InterPro" id="IPR009003">
    <property type="entry name" value="Peptidase_S1_PA"/>
</dbReference>
<dbReference type="VEuPathDB" id="VectorBase:ISCP_013096"/>
<dbReference type="PANTHER" id="PTHR24258:SF116">
    <property type="entry name" value="FI16631P1-RELATED"/>
    <property type="match status" value="1"/>
</dbReference>
<dbReference type="SMART" id="SM00020">
    <property type="entry name" value="Tryp_SPc"/>
    <property type="match status" value="1"/>
</dbReference>
<dbReference type="InterPro" id="IPR001254">
    <property type="entry name" value="Trypsin_dom"/>
</dbReference>
<reference evidence="2 4" key="1">
    <citation type="submission" date="2008-03" db="EMBL/GenBank/DDBJ databases">
        <title>Annotation of Ixodes scapularis.</title>
        <authorList>
            <consortium name="Ixodes scapularis Genome Project Consortium"/>
            <person name="Caler E."/>
            <person name="Hannick L.I."/>
            <person name="Bidwell S."/>
            <person name="Joardar V."/>
            <person name="Thiagarajan M."/>
            <person name="Amedeo P."/>
            <person name="Galinsky K.J."/>
            <person name="Schobel S."/>
            <person name="Inman J."/>
            <person name="Hostetler J."/>
            <person name="Miller J."/>
            <person name="Hammond M."/>
            <person name="Megy K."/>
            <person name="Lawson D."/>
            <person name="Kodira C."/>
            <person name="Sutton G."/>
            <person name="Meyer J."/>
            <person name="Hill C.A."/>
            <person name="Birren B."/>
            <person name="Nene V."/>
            <person name="Collins F."/>
            <person name="Alarcon-Chaidez F."/>
            <person name="Wikel S."/>
            <person name="Strausberg R."/>
        </authorList>
    </citation>
    <scope>NUCLEOTIDE SEQUENCE [LARGE SCALE GENOMIC DNA]</scope>
    <source>
        <strain evidence="4">Wikel</strain>
        <strain evidence="2">Wikel colony</strain>
    </source>
</reference>
<dbReference type="EMBL" id="ABJB010218554">
    <property type="status" value="NOT_ANNOTATED_CDS"/>
    <property type="molecule type" value="Genomic_DNA"/>
</dbReference>
<dbReference type="GO" id="GO:0004252">
    <property type="term" value="F:serine-type endopeptidase activity"/>
    <property type="evidence" value="ECO:0007669"/>
    <property type="project" value="InterPro"/>
</dbReference>
<dbReference type="EMBL" id="DS732741">
    <property type="protein sequence ID" value="EEC07069.1"/>
    <property type="molecule type" value="Genomic_DNA"/>
</dbReference>
<dbReference type="OrthoDB" id="9448935at2759"/>
<dbReference type="HOGENOM" id="CLU_1671259_0_0_1"/>
<gene>
    <name evidence="2" type="ORF">IscW_ISCW006636</name>
</gene>
<sequence>MMDGPFRQFFHVRYKKSNFVVKVAEYNLRQKEHRMPPTTIPIDKLVLHPDYRKVKKYDNDIALVRLSRAIRYSAYAQPACLPGLTLADTTGINVTVGDSGGPLLAVNERRYVVVGVVAAGDGCAQPRSPGIYTRVTAFLPWIMDHITEDDNQAYVAKF</sequence>
<dbReference type="InterPro" id="IPR033116">
    <property type="entry name" value="TRYPSIN_SER"/>
</dbReference>
<organism>
    <name type="scientific">Ixodes scapularis</name>
    <name type="common">Black-legged tick</name>
    <name type="synonym">Deer tick</name>
    <dbReference type="NCBI Taxonomy" id="6945"/>
    <lineage>
        <taxon>Eukaryota</taxon>
        <taxon>Metazoa</taxon>
        <taxon>Ecdysozoa</taxon>
        <taxon>Arthropoda</taxon>
        <taxon>Chelicerata</taxon>
        <taxon>Arachnida</taxon>
        <taxon>Acari</taxon>
        <taxon>Parasitiformes</taxon>
        <taxon>Ixodida</taxon>
        <taxon>Ixodoidea</taxon>
        <taxon>Ixodidae</taxon>
        <taxon>Ixodinae</taxon>
        <taxon>Ixodes</taxon>
    </lineage>
</organism>
<keyword evidence="4" id="KW-1185">Reference proteome</keyword>
<dbReference type="PaxDb" id="6945-B7PKE7"/>
<dbReference type="PROSITE" id="PS50240">
    <property type="entry name" value="TRYPSIN_DOM"/>
    <property type="match status" value="1"/>
</dbReference>
<dbReference type="EMBL" id="ABJB010777508">
    <property type="status" value="NOT_ANNOTATED_CDS"/>
    <property type="molecule type" value="Genomic_DNA"/>
</dbReference>
<dbReference type="Gene3D" id="2.40.10.10">
    <property type="entry name" value="Trypsin-like serine proteases"/>
    <property type="match status" value="2"/>
</dbReference>
<dbReference type="GO" id="GO:0005886">
    <property type="term" value="C:plasma membrane"/>
    <property type="evidence" value="ECO:0000318"/>
    <property type="project" value="GO_Central"/>
</dbReference>
<evidence type="ECO:0000259" key="1">
    <source>
        <dbReference type="PROSITE" id="PS50240"/>
    </source>
</evidence>
<proteinExistence type="predicted"/>
<name>B7PKE7_IXOSC</name>
<dbReference type="VEuPathDB" id="VectorBase:ISCI006636"/>
<dbReference type="InterPro" id="IPR043504">
    <property type="entry name" value="Peptidase_S1_PA_chymotrypsin"/>
</dbReference>
<dbReference type="PANTHER" id="PTHR24258">
    <property type="entry name" value="SERINE PROTEASE-RELATED"/>
    <property type="match status" value="1"/>
</dbReference>
<dbReference type="Proteomes" id="UP000001555">
    <property type="component" value="Unassembled WGS sequence"/>
</dbReference>
<dbReference type="GO" id="GO:0006508">
    <property type="term" value="P:proteolysis"/>
    <property type="evidence" value="ECO:0007669"/>
    <property type="project" value="InterPro"/>
</dbReference>
<feature type="domain" description="Peptidase S1" evidence="1">
    <location>
        <begin position="11"/>
        <end position="147"/>
    </location>
</feature>
<reference evidence="3" key="2">
    <citation type="submission" date="2020-05" db="UniProtKB">
        <authorList>
            <consortium name="EnsemblMetazoa"/>
        </authorList>
    </citation>
    <scope>IDENTIFICATION</scope>
    <source>
        <strain evidence="3">wikel</strain>
    </source>
</reference>
<evidence type="ECO:0000313" key="4">
    <source>
        <dbReference type="Proteomes" id="UP000001555"/>
    </source>
</evidence>
<accession>B7PKE7</accession>
<dbReference type="AlphaFoldDB" id="B7PKE7"/>
<evidence type="ECO:0000313" key="3">
    <source>
        <dbReference type="EnsemblMetazoa" id="ISCW006636-PA"/>
    </source>
</evidence>
<dbReference type="InParanoid" id="B7PKE7"/>
<dbReference type="STRING" id="6945.B7PKE7"/>
<dbReference type="GO" id="GO:0008236">
    <property type="term" value="F:serine-type peptidase activity"/>
    <property type="evidence" value="ECO:0000318"/>
    <property type="project" value="GO_Central"/>
</dbReference>
<dbReference type="SUPFAM" id="SSF50494">
    <property type="entry name" value="Trypsin-like serine proteases"/>
    <property type="match status" value="1"/>
</dbReference>